<dbReference type="InterPro" id="IPR017853">
    <property type="entry name" value="GH"/>
</dbReference>
<keyword evidence="11" id="KW-1185">Reference proteome</keyword>
<dbReference type="Gene3D" id="2.60.40.1180">
    <property type="entry name" value="Golgi alpha-mannosidase II"/>
    <property type="match status" value="1"/>
</dbReference>
<sequence length="636" mass="71423">MNNNNNNLIFIFFVIFFCFFSQRVLSDIHASLPPRGWNSYDSFCWTISEEEFLQNAQLVSQKLHAHGYEYAVVDYLWYRKLVPGAYVDSLGYDVIDEWGRMLPDPGRWPSSKDGKGFLEVAQKVHDMGLKFGFHVMRGISTQAVNANTPILDVTTGKAYVEAGKIWHAKDIGIEERACGWMKNGFMSVNTTLGAGRAFLRSLYHQYAEWNVDFVKHDCVFGEDFQLDEITVVSGILKELNRTILYSLSPGTSATPAMAKHVAPLVNMYRVTGDDWDNWGDVATHFDVSRDFAAASMIGANGLLGNSWPDLDMLPLGWLTDAGANVGPHRDSRLTLDEQKTQLTLWSMVRSPLMFGGDMRKLDNTTYGLITNPVLLEINFFSSNNKEFPYITSTSDSRFFEQGPKIKTSVQNKRWSEKLVVGLSSCHVPEAKGWFSQTVDANLEQVCWRWGSRSKKLEPFCLYKTEASLQSDEDVEYSEKYRGKLHLHARNREGFCLDMSSKRKLTSKEHKKASFSPCRLDTNQMWELNNNGTLMNSYSGSCASLKARKVNAGPGGVRSWIATGKKGEVYLAYFNLNPTRTVISTTVSNLSKAFPAINFGSCSCKEVWSGKDYGSLQHSLSASVDSHGSALFILTCT</sequence>
<proteinExistence type="inferred from homology"/>
<keyword evidence="5 7" id="KW-0378">Hydrolase</keyword>
<dbReference type="CDD" id="cd14792">
    <property type="entry name" value="GH27"/>
    <property type="match status" value="1"/>
</dbReference>
<dbReference type="InterPro" id="IPR002241">
    <property type="entry name" value="Glyco_hydro_27"/>
</dbReference>
<evidence type="ECO:0000256" key="2">
    <source>
        <dbReference type="ARBA" id="ARBA00009743"/>
    </source>
</evidence>
<feature type="signal peptide" evidence="8">
    <location>
        <begin position="1"/>
        <end position="26"/>
    </location>
</feature>
<evidence type="ECO:0000313" key="11">
    <source>
        <dbReference type="Proteomes" id="UP001229421"/>
    </source>
</evidence>
<evidence type="ECO:0000313" key="10">
    <source>
        <dbReference type="EMBL" id="KAK1415762.1"/>
    </source>
</evidence>
<dbReference type="InterPro" id="IPR013785">
    <property type="entry name" value="Aldolase_TIM"/>
</dbReference>
<comment type="catalytic activity">
    <reaction evidence="1 7">
        <text>Hydrolysis of terminal, non-reducing alpha-D-galactose residues in alpha-D-galactosides, including galactose oligosaccharides, galactomannans and galactolipids.</text>
        <dbReference type="EC" id="3.2.1.22"/>
    </reaction>
</comment>
<dbReference type="GO" id="GO:0004557">
    <property type="term" value="F:alpha-galactosidase activity"/>
    <property type="evidence" value="ECO:0007669"/>
    <property type="project" value="UniProtKB-EC"/>
</dbReference>
<comment type="caution">
    <text evidence="10">The sequence shown here is derived from an EMBL/GenBank/DDBJ whole genome shotgun (WGS) entry which is preliminary data.</text>
</comment>
<dbReference type="Proteomes" id="UP001229421">
    <property type="component" value="Unassembled WGS sequence"/>
</dbReference>
<dbReference type="EMBL" id="JAUHHV010000008">
    <property type="protein sequence ID" value="KAK1415762.1"/>
    <property type="molecule type" value="Genomic_DNA"/>
</dbReference>
<dbReference type="Gene3D" id="3.20.20.70">
    <property type="entry name" value="Aldolase class I"/>
    <property type="match status" value="1"/>
</dbReference>
<reference evidence="10" key="1">
    <citation type="journal article" date="2023" name="bioRxiv">
        <title>Improved chromosome-level genome assembly for marigold (Tagetes erecta).</title>
        <authorList>
            <person name="Jiang F."/>
            <person name="Yuan L."/>
            <person name="Wang S."/>
            <person name="Wang H."/>
            <person name="Xu D."/>
            <person name="Wang A."/>
            <person name="Fan W."/>
        </authorList>
    </citation>
    <scope>NUCLEOTIDE SEQUENCE</scope>
    <source>
        <strain evidence="10">WSJ</strain>
        <tissue evidence="10">Leaf</tissue>
    </source>
</reference>
<evidence type="ECO:0000256" key="8">
    <source>
        <dbReference type="SAM" id="SignalP"/>
    </source>
</evidence>
<comment type="similarity">
    <text evidence="2 7">Belongs to the glycosyl hydrolase 27 family.</text>
</comment>
<dbReference type="InterPro" id="IPR035992">
    <property type="entry name" value="Ricin_B-like_lectins"/>
</dbReference>
<evidence type="ECO:0000256" key="7">
    <source>
        <dbReference type="RuleBase" id="RU361168"/>
    </source>
</evidence>
<dbReference type="SUPFAM" id="SSF51445">
    <property type="entry name" value="(Trans)glycosidases"/>
    <property type="match status" value="1"/>
</dbReference>
<evidence type="ECO:0000256" key="3">
    <source>
        <dbReference type="ARBA" id="ARBA00012755"/>
    </source>
</evidence>
<evidence type="ECO:0000259" key="9">
    <source>
        <dbReference type="Pfam" id="PF17801"/>
    </source>
</evidence>
<evidence type="ECO:0000256" key="6">
    <source>
        <dbReference type="ARBA" id="ARBA00023295"/>
    </source>
</evidence>
<evidence type="ECO:0000256" key="1">
    <source>
        <dbReference type="ARBA" id="ARBA00001255"/>
    </source>
</evidence>
<dbReference type="PANTHER" id="PTHR11452:SF42">
    <property type="entry name" value="ALPHA-GALACTOSIDASE"/>
    <property type="match status" value="1"/>
</dbReference>
<keyword evidence="4 8" id="KW-0732">Signal</keyword>
<dbReference type="Pfam" id="PF17801">
    <property type="entry name" value="Melibiase_C"/>
    <property type="match status" value="1"/>
</dbReference>
<dbReference type="SUPFAM" id="SSF51011">
    <property type="entry name" value="Glycosyl hydrolase domain"/>
    <property type="match status" value="1"/>
</dbReference>
<organism evidence="10 11">
    <name type="scientific">Tagetes erecta</name>
    <name type="common">African marigold</name>
    <dbReference type="NCBI Taxonomy" id="13708"/>
    <lineage>
        <taxon>Eukaryota</taxon>
        <taxon>Viridiplantae</taxon>
        <taxon>Streptophyta</taxon>
        <taxon>Embryophyta</taxon>
        <taxon>Tracheophyta</taxon>
        <taxon>Spermatophyta</taxon>
        <taxon>Magnoliopsida</taxon>
        <taxon>eudicotyledons</taxon>
        <taxon>Gunneridae</taxon>
        <taxon>Pentapetalae</taxon>
        <taxon>asterids</taxon>
        <taxon>campanulids</taxon>
        <taxon>Asterales</taxon>
        <taxon>Asteraceae</taxon>
        <taxon>Asteroideae</taxon>
        <taxon>Heliantheae alliance</taxon>
        <taxon>Tageteae</taxon>
        <taxon>Tagetes</taxon>
    </lineage>
</organism>
<dbReference type="AlphaFoldDB" id="A0AAD8K405"/>
<dbReference type="EC" id="3.2.1.22" evidence="3 7"/>
<dbReference type="InterPro" id="IPR013780">
    <property type="entry name" value="Glyco_hydro_b"/>
</dbReference>
<name>A0AAD8K405_TARER</name>
<dbReference type="PROSITE" id="PS50231">
    <property type="entry name" value="RICIN_B_LECTIN"/>
    <property type="match status" value="1"/>
</dbReference>
<dbReference type="PRINTS" id="PR00740">
    <property type="entry name" value="GLHYDRLASE27"/>
</dbReference>
<dbReference type="GO" id="GO:0005975">
    <property type="term" value="P:carbohydrate metabolic process"/>
    <property type="evidence" value="ECO:0007669"/>
    <property type="project" value="InterPro"/>
</dbReference>
<dbReference type="SUPFAM" id="SSF50370">
    <property type="entry name" value="Ricin B-like lectins"/>
    <property type="match status" value="1"/>
</dbReference>
<evidence type="ECO:0000256" key="5">
    <source>
        <dbReference type="ARBA" id="ARBA00022801"/>
    </source>
</evidence>
<protein>
    <recommendedName>
        <fullName evidence="3 7">Alpha-galactosidase</fullName>
        <ecNumber evidence="3 7">3.2.1.22</ecNumber>
    </recommendedName>
    <alternativeName>
        <fullName evidence="7">Melibiase</fullName>
    </alternativeName>
</protein>
<keyword evidence="6 7" id="KW-0326">Glycosidase</keyword>
<dbReference type="InterPro" id="IPR041233">
    <property type="entry name" value="Melibiase_C"/>
</dbReference>
<gene>
    <name evidence="10" type="ORF">QVD17_31548</name>
</gene>
<dbReference type="PANTHER" id="PTHR11452">
    <property type="entry name" value="ALPHA-GALACTOSIDASE/ALPHA-N-ACETYLGALACTOSAMINIDASE"/>
    <property type="match status" value="1"/>
</dbReference>
<keyword evidence="7" id="KW-1015">Disulfide bond</keyword>
<accession>A0AAD8K405</accession>
<feature type="chain" id="PRO_5042109427" description="Alpha-galactosidase" evidence="8">
    <location>
        <begin position="27"/>
        <end position="636"/>
    </location>
</feature>
<dbReference type="Pfam" id="PF16499">
    <property type="entry name" value="Melibiase_2"/>
    <property type="match status" value="1"/>
</dbReference>
<evidence type="ECO:0000256" key="4">
    <source>
        <dbReference type="ARBA" id="ARBA00022729"/>
    </source>
</evidence>
<feature type="domain" description="Alpha galactosidase C-terminal" evidence="9">
    <location>
        <begin position="554"/>
        <end position="633"/>
    </location>
</feature>